<keyword evidence="1" id="KW-0812">Transmembrane</keyword>
<dbReference type="GO" id="GO:0008381">
    <property type="term" value="F:mechanosensitive monoatomic ion channel activity"/>
    <property type="evidence" value="ECO:0007669"/>
    <property type="project" value="InterPro"/>
</dbReference>
<dbReference type="AlphaFoldDB" id="A0A0B2QCC6"/>
<dbReference type="Pfam" id="PF25288">
    <property type="entry name" value="PIEZO"/>
    <property type="match status" value="1"/>
</dbReference>
<dbReference type="Proteomes" id="UP000053555">
    <property type="component" value="Unassembled WGS sequence"/>
</dbReference>
<evidence type="ECO:0000313" key="3">
    <source>
        <dbReference type="EMBL" id="KHN18905.1"/>
    </source>
</evidence>
<keyword evidence="1" id="KW-0472">Membrane</keyword>
<keyword evidence="1" id="KW-1133">Transmembrane helix</keyword>
<feature type="transmembrane region" description="Helical" evidence="1">
    <location>
        <begin position="20"/>
        <end position="40"/>
    </location>
</feature>
<dbReference type="GO" id="GO:0016020">
    <property type="term" value="C:membrane"/>
    <property type="evidence" value="ECO:0007669"/>
    <property type="project" value="InterPro"/>
</dbReference>
<feature type="transmembrane region" description="Helical" evidence="1">
    <location>
        <begin position="163"/>
        <end position="179"/>
    </location>
</feature>
<organism evidence="3">
    <name type="scientific">Glycine soja</name>
    <name type="common">Wild soybean</name>
    <dbReference type="NCBI Taxonomy" id="3848"/>
    <lineage>
        <taxon>Eukaryota</taxon>
        <taxon>Viridiplantae</taxon>
        <taxon>Streptophyta</taxon>
        <taxon>Embryophyta</taxon>
        <taxon>Tracheophyta</taxon>
        <taxon>Spermatophyta</taxon>
        <taxon>Magnoliopsida</taxon>
        <taxon>eudicotyledons</taxon>
        <taxon>Gunneridae</taxon>
        <taxon>Pentapetalae</taxon>
        <taxon>rosids</taxon>
        <taxon>fabids</taxon>
        <taxon>Fabales</taxon>
        <taxon>Fabaceae</taxon>
        <taxon>Papilionoideae</taxon>
        <taxon>50 kb inversion clade</taxon>
        <taxon>NPAAA clade</taxon>
        <taxon>indigoferoid/millettioid clade</taxon>
        <taxon>Phaseoleae</taxon>
        <taxon>Glycine</taxon>
        <taxon>Glycine subgen. Soja</taxon>
    </lineage>
</organism>
<evidence type="ECO:0000259" key="2">
    <source>
        <dbReference type="Pfam" id="PF25288"/>
    </source>
</evidence>
<dbReference type="InterPro" id="IPR057611">
    <property type="entry name" value="PIEZO_dom"/>
</dbReference>
<dbReference type="InterPro" id="IPR027272">
    <property type="entry name" value="Piezo"/>
</dbReference>
<dbReference type="PANTHER" id="PTHR13167:SF25">
    <property type="entry name" value="PIEZO-TYPE MECHANOSENSITIVE ION CHANNEL COMPONENT"/>
    <property type="match status" value="1"/>
</dbReference>
<dbReference type="GO" id="GO:0071260">
    <property type="term" value="P:cellular response to mechanical stimulus"/>
    <property type="evidence" value="ECO:0007669"/>
    <property type="project" value="TreeGrafter"/>
</dbReference>
<sequence length="313" mass="35498">MGKFLAGFVLPSLLLSAALINWSLISLIDLIAFLLILYNVSQLGFHIHRRFLLLWPIVIFSVVAILSQVTYLVIWAVKPMPWSTPDASWAKLIGFMIVQTWKSPYVIYFLVIQLLALLVALVDIYGKRDFLKTWQDPSWGHFISIMEHLVYCVTVSYATLLISFYYVVSSVIFFLMYLLSHDVSRKMRQALILLCEIHFSLLYVLQINLISTALEKKGSLSMEVVMQLGLRKEDSAWDFLEVALLACFCAIHNHGFEMLFSFSAIIQHAPGPPIGFGILKAGLNKSVLLSVYSSSSVRNSDESLSYGMFQKHL</sequence>
<dbReference type="PANTHER" id="PTHR13167">
    <property type="entry name" value="PIEZO-TYPE MECHANOSENSITIVE ION CHANNEL COMPONENT"/>
    <property type="match status" value="1"/>
</dbReference>
<dbReference type="GO" id="GO:0050982">
    <property type="term" value="P:detection of mechanical stimulus"/>
    <property type="evidence" value="ECO:0007669"/>
    <property type="project" value="TreeGrafter"/>
</dbReference>
<gene>
    <name evidence="3" type="ORF">glysoja_028274</name>
</gene>
<dbReference type="GO" id="GO:0005261">
    <property type="term" value="F:monoatomic cation channel activity"/>
    <property type="evidence" value="ECO:0007669"/>
    <property type="project" value="TreeGrafter"/>
</dbReference>
<reference evidence="3" key="1">
    <citation type="submission" date="2014-07" db="EMBL/GenBank/DDBJ databases">
        <title>Identification of a novel salt tolerance gene in wild soybean by whole-genome sequencing.</title>
        <authorList>
            <person name="Lam H.-M."/>
            <person name="Qi X."/>
            <person name="Li M.-W."/>
            <person name="Liu X."/>
            <person name="Xie M."/>
            <person name="Ni M."/>
            <person name="Xu X."/>
        </authorList>
    </citation>
    <scope>NUCLEOTIDE SEQUENCE [LARGE SCALE GENOMIC DNA]</scope>
    <source>
        <tissue evidence="3">Root</tissue>
    </source>
</reference>
<name>A0A0B2QCC6_GLYSO</name>
<dbReference type="EMBL" id="KN659559">
    <property type="protein sequence ID" value="KHN18905.1"/>
    <property type="molecule type" value="Genomic_DNA"/>
</dbReference>
<feature type="transmembrane region" description="Helical" evidence="1">
    <location>
        <begin position="191"/>
        <end position="214"/>
    </location>
</feature>
<protein>
    <recommendedName>
        <fullName evidence="2">Piezo-type mechanosensitive ion channel homolog domain-containing protein</fullName>
    </recommendedName>
</protein>
<accession>A0A0B2QCC6</accession>
<feature type="transmembrane region" description="Helical" evidence="1">
    <location>
        <begin position="52"/>
        <end position="77"/>
    </location>
</feature>
<dbReference type="GO" id="GO:0042391">
    <property type="term" value="P:regulation of membrane potential"/>
    <property type="evidence" value="ECO:0007669"/>
    <property type="project" value="TreeGrafter"/>
</dbReference>
<feature type="domain" description="Piezo-type mechanosensitive ion channel homolog" evidence="2">
    <location>
        <begin position="171"/>
        <end position="265"/>
    </location>
</feature>
<feature type="transmembrane region" description="Helical" evidence="1">
    <location>
        <begin position="105"/>
        <end position="126"/>
    </location>
</feature>
<proteinExistence type="predicted"/>
<evidence type="ECO:0000256" key="1">
    <source>
        <dbReference type="SAM" id="Phobius"/>
    </source>
</evidence>